<evidence type="ECO:0000313" key="2">
    <source>
        <dbReference type="Proteomes" id="UP001375539"/>
    </source>
</evidence>
<reference evidence="1" key="1">
    <citation type="submission" date="2024-03" db="EMBL/GenBank/DDBJ databases">
        <title>Novel Streptomyces species of biotechnological and ecological value are a feature of Machair soil.</title>
        <authorList>
            <person name="Prole J.R."/>
            <person name="Goodfellow M."/>
            <person name="Allenby N."/>
            <person name="Ward A.C."/>
        </authorList>
    </citation>
    <scope>NUCLEOTIDE SEQUENCE</scope>
    <source>
        <strain evidence="1">MS1.AVA.4</strain>
    </source>
</reference>
<dbReference type="EMBL" id="JBBKAI010000002">
    <property type="protein sequence ID" value="MEJ8662061.1"/>
    <property type="molecule type" value="Genomic_DNA"/>
</dbReference>
<name>A0ACC6QUS8_9ACTN</name>
<accession>A0ACC6QUS8</accession>
<dbReference type="Proteomes" id="UP001375539">
    <property type="component" value="Unassembled WGS sequence"/>
</dbReference>
<protein>
    <submittedName>
        <fullName evidence="1">Uncharacterized protein</fullName>
    </submittedName>
</protein>
<comment type="caution">
    <text evidence="1">The sequence shown here is derived from an EMBL/GenBank/DDBJ whole genome shotgun (WGS) entry which is preliminary data.</text>
</comment>
<gene>
    <name evidence="1" type="ORF">WKI58_37175</name>
</gene>
<evidence type="ECO:0000313" key="1">
    <source>
        <dbReference type="EMBL" id="MEJ8662061.1"/>
    </source>
</evidence>
<keyword evidence="2" id="KW-1185">Reference proteome</keyword>
<organism evidence="1 2">
    <name type="scientific">Streptomyces pratisoli</name>
    <dbReference type="NCBI Taxonomy" id="3139917"/>
    <lineage>
        <taxon>Bacteria</taxon>
        <taxon>Bacillati</taxon>
        <taxon>Actinomycetota</taxon>
        <taxon>Actinomycetes</taxon>
        <taxon>Kitasatosporales</taxon>
        <taxon>Streptomycetaceae</taxon>
        <taxon>Streptomyces</taxon>
    </lineage>
</organism>
<sequence>MTLAVLRVRWTEDGRERALAVSYDEASAQHRKKLLEAEGGSDVRVIPVKPGE</sequence>
<proteinExistence type="predicted"/>